<evidence type="ECO:0000313" key="1">
    <source>
        <dbReference type="EMBL" id="MCZ0691036.1"/>
    </source>
</evidence>
<protein>
    <submittedName>
        <fullName evidence="1">Uncharacterized protein</fullName>
    </submittedName>
</protein>
<evidence type="ECO:0000313" key="2">
    <source>
        <dbReference type="Proteomes" id="UP001076974"/>
    </source>
</evidence>
<name>A0AAJ1GFB7_MEDGN</name>
<dbReference type="Proteomes" id="UP001076974">
    <property type="component" value="Unassembled WGS sequence"/>
</dbReference>
<dbReference type="EMBL" id="JAPRBD010000038">
    <property type="protein sequence ID" value="MCZ0691036.1"/>
    <property type="molecule type" value="Genomic_DNA"/>
</dbReference>
<comment type="caution">
    <text evidence="1">The sequence shown here is derived from an EMBL/GenBank/DDBJ whole genome shotgun (WGS) entry which is preliminary data.</text>
</comment>
<proteinExistence type="predicted"/>
<sequence length="335" mass="39176">AHLLVDLLIRDGIATKKEKEKETKLYIGEMTDKKGLFFCLSRMNNSIKSIEKWEFEKNYRYSMLFQFSGFNESILQELTANQDAFWYNDIEEYEELNAIIQKPSIVKENDKYIIKFNLRLDATDTFGEELKKRYSVIGIFYIAENIFEVRFDGLAAQFSKDKFRFAQNVLTWARTYMKVNLIPIELDDIVDYIKRNGKEKDVVLAGQDMLMASGAKATIDIGNDDNEILPFIGELKAIMEEYSEELSKVAELKTALDDFIYEKENLSEFPWVKFKFGEKSIEVKFTFNYGKENGCLLQHLYSPLKSNQGRERMDYVTNYIIDVRNIIAELPTEQD</sequence>
<accession>A0AAJ1GFB7</accession>
<organism evidence="1 2">
    <name type="scientific">Mediterraneibacter gnavus</name>
    <name type="common">Ruminococcus gnavus</name>
    <dbReference type="NCBI Taxonomy" id="33038"/>
    <lineage>
        <taxon>Bacteria</taxon>
        <taxon>Bacillati</taxon>
        <taxon>Bacillota</taxon>
        <taxon>Clostridia</taxon>
        <taxon>Lachnospirales</taxon>
        <taxon>Lachnospiraceae</taxon>
        <taxon>Mediterraneibacter</taxon>
    </lineage>
</organism>
<dbReference type="RefSeq" id="WP_268806807.1">
    <property type="nucleotide sequence ID" value="NZ_JAPRBD010000038.1"/>
</dbReference>
<reference evidence="1" key="1">
    <citation type="submission" date="2022-11" db="EMBL/GenBank/DDBJ databases">
        <title>Temperate bacteriophages infecting mucin-degrading bacterium Ruminococcus gnavus from the human gut.</title>
        <authorList>
            <person name="Buttimer C."/>
        </authorList>
    </citation>
    <scope>NUCLEOTIDE SEQUENCE</scope>
    <source>
        <strain evidence="1">CCUG 52279</strain>
    </source>
</reference>
<gene>
    <name evidence="1" type="ORF">OZZ16_14265</name>
</gene>
<dbReference type="AlphaFoldDB" id="A0AAJ1GFB7"/>
<feature type="non-terminal residue" evidence="1">
    <location>
        <position position="1"/>
    </location>
</feature>